<feature type="region of interest" description="Disordered" evidence="1">
    <location>
        <begin position="1"/>
        <end position="34"/>
    </location>
</feature>
<feature type="compositionally biased region" description="Low complexity" evidence="1">
    <location>
        <begin position="24"/>
        <end position="34"/>
    </location>
</feature>
<organism evidence="2 3">
    <name type="scientific">Actinomadura logoneensis</name>
    <dbReference type="NCBI Taxonomy" id="2293572"/>
    <lineage>
        <taxon>Bacteria</taxon>
        <taxon>Bacillati</taxon>
        <taxon>Actinomycetota</taxon>
        <taxon>Actinomycetes</taxon>
        <taxon>Streptosporangiales</taxon>
        <taxon>Thermomonosporaceae</taxon>
        <taxon>Actinomadura</taxon>
    </lineage>
</organism>
<proteinExistence type="predicted"/>
<feature type="non-terminal residue" evidence="2">
    <location>
        <position position="249"/>
    </location>
</feature>
<protein>
    <submittedName>
        <fullName evidence="2">Uncharacterized protein</fullName>
    </submittedName>
</protein>
<accession>A0A372JH79</accession>
<dbReference type="EMBL" id="QURH01000400">
    <property type="protein sequence ID" value="RFU39337.1"/>
    <property type="molecule type" value="Genomic_DNA"/>
</dbReference>
<keyword evidence="3" id="KW-1185">Reference proteome</keyword>
<feature type="non-terminal residue" evidence="2">
    <location>
        <position position="1"/>
    </location>
</feature>
<name>A0A372JH79_9ACTN</name>
<evidence type="ECO:0000256" key="1">
    <source>
        <dbReference type="SAM" id="MobiDB-lite"/>
    </source>
</evidence>
<reference evidence="2 3" key="1">
    <citation type="submission" date="2018-08" db="EMBL/GenBank/DDBJ databases">
        <title>Actinomadura jelena sp. nov., a novel Actinomycete isolated from soil in Chad.</title>
        <authorList>
            <person name="Shi L."/>
        </authorList>
    </citation>
    <scope>NUCLEOTIDE SEQUENCE [LARGE SCALE GENOMIC DNA]</scope>
    <source>
        <strain evidence="2 3">NEAU-G17</strain>
    </source>
</reference>
<dbReference type="AlphaFoldDB" id="A0A372JH79"/>
<gene>
    <name evidence="2" type="ORF">DZF91_22945</name>
</gene>
<comment type="caution">
    <text evidence="2">The sequence shown here is derived from an EMBL/GenBank/DDBJ whole genome shotgun (WGS) entry which is preliminary data.</text>
</comment>
<sequence length="249" mass="25703">FDEAAVPPAPSTGTGQPSAGAVRPGGDAAGPASDGAVTVADVVRGELTGVLLQLYEQREPSTPDDLVRALLDHIDAAYDVGDPGQVAEAVADALRRHLDELAEWGVVAGRDANAERAADAGGLELTPLGVWGVRELLLADGYRAPAVGALADAPAGELVAGLALHRPETLDDEITAWLRGRDQRQAGRDLVAVMRDGGAGERVLAAAVLDRLGAEAEPPVREAVDDPDVRPYAARWLTGHGLPAPDPDP</sequence>
<dbReference type="Proteomes" id="UP000261811">
    <property type="component" value="Unassembled WGS sequence"/>
</dbReference>
<evidence type="ECO:0000313" key="3">
    <source>
        <dbReference type="Proteomes" id="UP000261811"/>
    </source>
</evidence>
<evidence type="ECO:0000313" key="2">
    <source>
        <dbReference type="EMBL" id="RFU39337.1"/>
    </source>
</evidence>